<evidence type="ECO:0008006" key="3">
    <source>
        <dbReference type="Google" id="ProtNLM"/>
    </source>
</evidence>
<dbReference type="AlphaFoldDB" id="A0A7S1EX70"/>
<feature type="compositionally biased region" description="Pro residues" evidence="1">
    <location>
        <begin position="129"/>
        <end position="153"/>
    </location>
</feature>
<feature type="compositionally biased region" description="Polar residues" evidence="1">
    <location>
        <begin position="264"/>
        <end position="280"/>
    </location>
</feature>
<feature type="region of interest" description="Disordered" evidence="1">
    <location>
        <begin position="422"/>
        <end position="464"/>
    </location>
</feature>
<sequence length="464" mass="49526">MEGMGPMLPEGAEDAAASPLARICLGGNTPSRRVEADLLSRRLAVRNTFIHIEVDEESDIADLQSFSLLSRSAKSAPSSPTCALIHPLVSENAHLNVTKAEDDSCPDVACASPRLWPPVSPARSDAPSTPRPTASPNPTASPSPTVSPSPSASPSPAASQSRRLAVRNTFIHVEDEDDEEHGVLSLFRRVAQSAPSSPTKAMAVQARDEADDVASDVKVCLETWSGTPSSSSSLSLLTELVSKERRAGKDDFKAEAEKLHRASTPRSCGTRSPFASSSPCRHSEVDMVAESTTCSPSGRSDMVDLSRLSLSSYSSASPRSPSRRNTVRSTISYVEEEEPFEDELGSSWFESEPNDFPSLGSASHGAGWCKPCAFVLKQEGCRLNLQCAFCHLCGPGAKRRRQRQKKEMIQARTVARRLQREAALASKGSDARGKNAAPATKGSDARGKNATFATKGSVDASCAW</sequence>
<dbReference type="EMBL" id="HBFQ01004965">
    <property type="protein sequence ID" value="CAD8829125.1"/>
    <property type="molecule type" value="Transcribed_RNA"/>
</dbReference>
<organism evidence="2">
    <name type="scientific">Noctiluca scintillans</name>
    <name type="common">Sea sparkle</name>
    <name type="synonym">Red tide dinoflagellate</name>
    <dbReference type="NCBI Taxonomy" id="2966"/>
    <lineage>
        <taxon>Eukaryota</taxon>
        <taxon>Sar</taxon>
        <taxon>Alveolata</taxon>
        <taxon>Dinophyceae</taxon>
        <taxon>Noctilucales</taxon>
        <taxon>Noctilucaceae</taxon>
        <taxon>Noctiluca</taxon>
    </lineage>
</organism>
<accession>A0A7S1EX70</accession>
<reference evidence="2" key="1">
    <citation type="submission" date="2021-01" db="EMBL/GenBank/DDBJ databases">
        <authorList>
            <person name="Corre E."/>
            <person name="Pelletier E."/>
            <person name="Niang G."/>
            <person name="Scheremetjew M."/>
            <person name="Finn R."/>
            <person name="Kale V."/>
            <person name="Holt S."/>
            <person name="Cochrane G."/>
            <person name="Meng A."/>
            <person name="Brown T."/>
            <person name="Cohen L."/>
        </authorList>
    </citation>
    <scope>NUCLEOTIDE SEQUENCE</scope>
</reference>
<feature type="region of interest" description="Disordered" evidence="1">
    <location>
        <begin position="312"/>
        <end position="338"/>
    </location>
</feature>
<evidence type="ECO:0000256" key="1">
    <source>
        <dbReference type="SAM" id="MobiDB-lite"/>
    </source>
</evidence>
<evidence type="ECO:0000313" key="2">
    <source>
        <dbReference type="EMBL" id="CAD8829125.1"/>
    </source>
</evidence>
<gene>
    <name evidence="2" type="ORF">NSCI0253_LOCUS3471</name>
</gene>
<name>A0A7S1EX70_NOCSC</name>
<proteinExistence type="predicted"/>
<protein>
    <recommendedName>
        <fullName evidence="3">C3H1-type domain-containing protein</fullName>
    </recommendedName>
</protein>
<feature type="region of interest" description="Disordered" evidence="1">
    <location>
        <begin position="263"/>
        <end position="282"/>
    </location>
</feature>
<feature type="region of interest" description="Disordered" evidence="1">
    <location>
        <begin position="112"/>
        <end position="162"/>
    </location>
</feature>